<dbReference type="Proteomes" id="UP000076927">
    <property type="component" value="Chromosome"/>
</dbReference>
<gene>
    <name evidence="2" type="ORF">SY83_12945</name>
</gene>
<accession>A0A172TPR6</accession>
<protein>
    <recommendedName>
        <fullName evidence="1">Gcp-like domain-containing protein</fullName>
    </recommendedName>
</protein>
<organism evidence="2 3">
    <name type="scientific">Paenibacillus swuensis</name>
    <dbReference type="NCBI Taxonomy" id="1178515"/>
    <lineage>
        <taxon>Bacteria</taxon>
        <taxon>Bacillati</taxon>
        <taxon>Bacillota</taxon>
        <taxon>Bacilli</taxon>
        <taxon>Bacillales</taxon>
        <taxon>Paenibacillaceae</taxon>
        <taxon>Paenibacillus</taxon>
    </lineage>
</organism>
<dbReference type="NCBIfam" id="TIGR03725">
    <property type="entry name" value="T6A_YeaZ"/>
    <property type="match status" value="1"/>
</dbReference>
<dbReference type="PANTHER" id="PTHR11735:SF11">
    <property type="entry name" value="TRNA THREONYLCARBAMOYLADENOSINE BIOSYNTHESIS PROTEIN TSAB"/>
    <property type="match status" value="1"/>
</dbReference>
<dbReference type="GO" id="GO:0005829">
    <property type="term" value="C:cytosol"/>
    <property type="evidence" value="ECO:0007669"/>
    <property type="project" value="TreeGrafter"/>
</dbReference>
<dbReference type="AlphaFoldDB" id="A0A172TPR6"/>
<keyword evidence="3" id="KW-1185">Reference proteome</keyword>
<sequence>MDTSTSSMSVAVLEGNRMLEEVNSFAERNHSLYLLPIIQQLLGALNMQVSDLDGIAVGRGPGSYTGVRIGVTVGKTLAWANRIPVIGVSSLEALSYGSRGMCKGERGDALSNEWIVPLMDARRGQAYTALFRCRRDGSGWERMAEDAVLLVEPWLQELKKRMTGEQLPERVVFVGELEKFTELIHAFGEAAGVEVQISDRSIRAEHIGQLAFEQWSSGMQEDTHAFVPNYTQLAEAEVNLKAAKK</sequence>
<dbReference type="STRING" id="1178515.SY83_12945"/>
<dbReference type="Pfam" id="PF00814">
    <property type="entry name" value="TsaD"/>
    <property type="match status" value="1"/>
</dbReference>
<reference evidence="2 3" key="1">
    <citation type="submission" date="2015-01" db="EMBL/GenBank/DDBJ databases">
        <title>Paenibacillus swuensis/DY6/whole genome sequencing.</title>
        <authorList>
            <person name="Kim M.K."/>
            <person name="Srinivasan S."/>
            <person name="Lee J.-J."/>
        </authorList>
    </citation>
    <scope>NUCLEOTIDE SEQUENCE [LARGE SCALE GENOMIC DNA]</scope>
    <source>
        <strain evidence="2 3">DY6</strain>
    </source>
</reference>
<proteinExistence type="predicted"/>
<dbReference type="CDD" id="cd24032">
    <property type="entry name" value="ASKHA_NBD_TsaB"/>
    <property type="match status" value="1"/>
</dbReference>
<dbReference type="EMBL" id="CP011388">
    <property type="protein sequence ID" value="ANE48904.1"/>
    <property type="molecule type" value="Genomic_DNA"/>
</dbReference>
<dbReference type="InterPro" id="IPR000905">
    <property type="entry name" value="Gcp-like_dom"/>
</dbReference>
<dbReference type="PANTHER" id="PTHR11735">
    <property type="entry name" value="TRNA N6-ADENOSINE THREONYLCARBAMOYLTRANSFERASE"/>
    <property type="match status" value="1"/>
</dbReference>
<evidence type="ECO:0000313" key="3">
    <source>
        <dbReference type="Proteomes" id="UP000076927"/>
    </source>
</evidence>
<dbReference type="Gene3D" id="3.30.420.40">
    <property type="match status" value="2"/>
</dbReference>
<dbReference type="PATRIC" id="fig|1178515.4.peg.2592"/>
<dbReference type="SUPFAM" id="SSF53067">
    <property type="entry name" value="Actin-like ATPase domain"/>
    <property type="match status" value="2"/>
</dbReference>
<dbReference type="KEGG" id="pswu:SY83_12945"/>
<dbReference type="InterPro" id="IPR043129">
    <property type="entry name" value="ATPase_NBD"/>
</dbReference>
<name>A0A172TPR6_9BACL</name>
<dbReference type="GO" id="GO:0002949">
    <property type="term" value="P:tRNA threonylcarbamoyladenosine modification"/>
    <property type="evidence" value="ECO:0007669"/>
    <property type="project" value="InterPro"/>
</dbReference>
<evidence type="ECO:0000259" key="1">
    <source>
        <dbReference type="Pfam" id="PF00814"/>
    </source>
</evidence>
<dbReference type="InterPro" id="IPR022496">
    <property type="entry name" value="T6A_TsaB"/>
</dbReference>
<feature type="domain" description="Gcp-like" evidence="1">
    <location>
        <begin position="25"/>
        <end position="239"/>
    </location>
</feature>
<evidence type="ECO:0000313" key="2">
    <source>
        <dbReference type="EMBL" id="ANE48904.1"/>
    </source>
</evidence>